<dbReference type="InterPro" id="IPR008841">
    <property type="entry name" value="Siphovirus-type_tail_N"/>
</dbReference>
<evidence type="ECO:0000313" key="3">
    <source>
        <dbReference type="Proteomes" id="UP000257143"/>
    </source>
</evidence>
<dbReference type="Pfam" id="PF05709">
    <property type="entry name" value="Sipho_tail"/>
    <property type="match status" value="1"/>
</dbReference>
<proteinExistence type="predicted"/>
<dbReference type="AlphaFoldDB" id="A0A3D8PP83"/>
<keyword evidence="3" id="KW-1185">Reference proteome</keyword>
<dbReference type="RefSeq" id="WP_115774281.1">
    <property type="nucleotide sequence ID" value="NZ_PIOC01000023.1"/>
</dbReference>
<feature type="domain" description="Siphovirus-type tail component RIFT-related" evidence="1">
    <location>
        <begin position="12"/>
        <end position="126"/>
    </location>
</feature>
<name>A0A3D8PP83_9BACI</name>
<organism evidence="2 3">
    <name type="scientific">Oceanobacillus arenosus</name>
    <dbReference type="NCBI Taxonomy" id="1229153"/>
    <lineage>
        <taxon>Bacteria</taxon>
        <taxon>Bacillati</taxon>
        <taxon>Bacillota</taxon>
        <taxon>Bacilli</taxon>
        <taxon>Bacillales</taxon>
        <taxon>Bacillaceae</taxon>
        <taxon>Oceanobacillus</taxon>
    </lineage>
</organism>
<evidence type="ECO:0000313" key="2">
    <source>
        <dbReference type="EMBL" id="RDW17051.1"/>
    </source>
</evidence>
<dbReference type="Gene3D" id="2.40.30.200">
    <property type="match status" value="1"/>
</dbReference>
<dbReference type="EMBL" id="PIOC01000023">
    <property type="protein sequence ID" value="RDW17051.1"/>
    <property type="molecule type" value="Genomic_DNA"/>
</dbReference>
<sequence>MLSIDGVHITNDLGLKLLPDSSEPMLPETRDSSIVIPGMHGQHSFQSYLGARVLTPSILIPTQAMYHEVQRIVRNVSKLILDDWGRPKEVELIYDYEPDMFYRAKYSGNIDVNRIYKLGMFPIPFVADKPWAIATVENHEINWGSDKITFKAPYSFRTVAINDELITSPKTLETYINGYALRPTIIISGSGNNVTFRANGKSFSLKNFSNSSFVINGENYTILKNGANGYGEKVGKNFLELLPGMNQVQITGDSMNFNLAIIVRDQYM</sequence>
<gene>
    <name evidence="2" type="ORF">CWR48_15740</name>
</gene>
<evidence type="ECO:0000259" key="1">
    <source>
        <dbReference type="Pfam" id="PF05709"/>
    </source>
</evidence>
<reference evidence="3" key="1">
    <citation type="submission" date="2017-11" db="EMBL/GenBank/DDBJ databases">
        <authorList>
            <person name="Zhu W."/>
        </authorList>
    </citation>
    <scope>NUCLEOTIDE SEQUENCE [LARGE SCALE GENOMIC DNA]</scope>
    <source>
        <strain evidence="3">CAU 1183</strain>
    </source>
</reference>
<dbReference type="Proteomes" id="UP000257143">
    <property type="component" value="Unassembled WGS sequence"/>
</dbReference>
<dbReference type="OrthoDB" id="3078561at2"/>
<comment type="caution">
    <text evidence="2">The sequence shown here is derived from an EMBL/GenBank/DDBJ whole genome shotgun (WGS) entry which is preliminary data.</text>
</comment>
<accession>A0A3D8PP83</accession>
<protein>
    <recommendedName>
        <fullName evidence="1">Siphovirus-type tail component RIFT-related domain-containing protein</fullName>
    </recommendedName>
</protein>